<name>A0A9P6G7U0_9PLEO</name>
<proteinExistence type="predicted"/>
<dbReference type="Proteomes" id="UP000756921">
    <property type="component" value="Unassembled WGS sequence"/>
</dbReference>
<gene>
    <name evidence="1" type="ORF">PMIN01_12026</name>
</gene>
<reference evidence="1" key="1">
    <citation type="journal article" date="2020" name="Mol. Plant Microbe Interact.">
        <title>Genome Sequence of the Biocontrol Agent Coniothyrium minitans strain Conio (IMI 134523).</title>
        <authorList>
            <person name="Patel D."/>
            <person name="Shittu T.A."/>
            <person name="Baroncelli R."/>
            <person name="Muthumeenakshi S."/>
            <person name="Osborne T.H."/>
            <person name="Janganan T.K."/>
            <person name="Sreenivasaprasad S."/>
        </authorList>
    </citation>
    <scope>NUCLEOTIDE SEQUENCE</scope>
    <source>
        <strain evidence="1">Conio</strain>
    </source>
</reference>
<evidence type="ECO:0000313" key="2">
    <source>
        <dbReference type="Proteomes" id="UP000756921"/>
    </source>
</evidence>
<accession>A0A9P6G7U0</accession>
<protein>
    <submittedName>
        <fullName evidence="1">Uncharacterized protein</fullName>
    </submittedName>
</protein>
<dbReference type="EMBL" id="WJXW01000015">
    <property type="protein sequence ID" value="KAF9730093.1"/>
    <property type="molecule type" value="Genomic_DNA"/>
</dbReference>
<dbReference type="AlphaFoldDB" id="A0A9P6G7U0"/>
<evidence type="ECO:0000313" key="1">
    <source>
        <dbReference type="EMBL" id="KAF9730093.1"/>
    </source>
</evidence>
<sequence>MRDSSLQHWSKDDWAVLFSSQGPTIREITECLGLSCATERGGAIRFSKRELRNLSNGVQKVSKNLPRDLHALLESASTPNTIDKELDELLTTHGPVLWGKNADRKRLLLAPGNSTTYRKGLFYEVPVDREILKTHLH</sequence>
<organism evidence="1 2">
    <name type="scientific">Paraphaeosphaeria minitans</name>
    <dbReference type="NCBI Taxonomy" id="565426"/>
    <lineage>
        <taxon>Eukaryota</taxon>
        <taxon>Fungi</taxon>
        <taxon>Dikarya</taxon>
        <taxon>Ascomycota</taxon>
        <taxon>Pezizomycotina</taxon>
        <taxon>Dothideomycetes</taxon>
        <taxon>Pleosporomycetidae</taxon>
        <taxon>Pleosporales</taxon>
        <taxon>Massarineae</taxon>
        <taxon>Didymosphaeriaceae</taxon>
        <taxon>Paraphaeosphaeria</taxon>
    </lineage>
</organism>
<comment type="caution">
    <text evidence="1">The sequence shown here is derived from an EMBL/GenBank/DDBJ whole genome shotgun (WGS) entry which is preliminary data.</text>
</comment>
<dbReference type="OrthoDB" id="3796606at2759"/>
<keyword evidence="2" id="KW-1185">Reference proteome</keyword>